<feature type="compositionally biased region" description="Polar residues" evidence="1">
    <location>
        <begin position="516"/>
        <end position="538"/>
    </location>
</feature>
<dbReference type="EMBL" id="JARO02013525">
    <property type="protein sequence ID" value="KPP58653.1"/>
    <property type="molecule type" value="Genomic_DNA"/>
</dbReference>
<protein>
    <submittedName>
        <fullName evidence="2">Mediator of RNA polymerase II transcription subunit 15-like</fullName>
    </submittedName>
</protein>
<dbReference type="AlphaFoldDB" id="A0A0P7UHH7"/>
<feature type="compositionally biased region" description="Low complexity" evidence="1">
    <location>
        <begin position="407"/>
        <end position="420"/>
    </location>
</feature>
<feature type="compositionally biased region" description="Low complexity" evidence="1">
    <location>
        <begin position="144"/>
        <end position="166"/>
    </location>
</feature>
<organism evidence="2 3">
    <name type="scientific">Scleropages formosus</name>
    <name type="common">Asian bonytongue</name>
    <name type="synonym">Osteoglossum formosum</name>
    <dbReference type="NCBI Taxonomy" id="113540"/>
    <lineage>
        <taxon>Eukaryota</taxon>
        <taxon>Metazoa</taxon>
        <taxon>Chordata</taxon>
        <taxon>Craniata</taxon>
        <taxon>Vertebrata</taxon>
        <taxon>Euteleostomi</taxon>
        <taxon>Actinopterygii</taxon>
        <taxon>Neopterygii</taxon>
        <taxon>Teleostei</taxon>
        <taxon>Osteoglossocephala</taxon>
        <taxon>Osteoglossomorpha</taxon>
        <taxon>Osteoglossiformes</taxon>
        <taxon>Osteoglossidae</taxon>
        <taxon>Scleropages</taxon>
    </lineage>
</organism>
<name>A0A0P7UHH7_SCLFO</name>
<comment type="caution">
    <text evidence="2">The sequence shown here is derived from an EMBL/GenBank/DDBJ whole genome shotgun (WGS) entry which is preliminary data.</text>
</comment>
<dbReference type="Proteomes" id="UP000034805">
    <property type="component" value="Unassembled WGS sequence"/>
</dbReference>
<feature type="region of interest" description="Disordered" evidence="1">
    <location>
        <begin position="57"/>
        <end position="80"/>
    </location>
</feature>
<feature type="region of interest" description="Disordered" evidence="1">
    <location>
        <begin position="276"/>
        <end position="332"/>
    </location>
</feature>
<feature type="compositionally biased region" description="Basic and acidic residues" evidence="1">
    <location>
        <begin position="502"/>
        <end position="511"/>
    </location>
</feature>
<feature type="region of interest" description="Disordered" evidence="1">
    <location>
        <begin position="234"/>
        <end position="263"/>
    </location>
</feature>
<proteinExistence type="predicted"/>
<accession>A0A0P7UHH7</accession>
<feature type="compositionally biased region" description="Low complexity" evidence="1">
    <location>
        <begin position="251"/>
        <end position="263"/>
    </location>
</feature>
<evidence type="ECO:0000313" key="2">
    <source>
        <dbReference type="EMBL" id="KPP58653.1"/>
    </source>
</evidence>
<feature type="region of interest" description="Disordered" evidence="1">
    <location>
        <begin position="391"/>
        <end position="429"/>
    </location>
</feature>
<evidence type="ECO:0000313" key="3">
    <source>
        <dbReference type="Proteomes" id="UP000034805"/>
    </source>
</evidence>
<feature type="region of interest" description="Disordered" evidence="1">
    <location>
        <begin position="142"/>
        <end position="166"/>
    </location>
</feature>
<reference evidence="2 3" key="1">
    <citation type="submission" date="2015-08" db="EMBL/GenBank/DDBJ databases">
        <title>The genome of the Asian arowana (Scleropages formosus).</title>
        <authorList>
            <person name="Tan M.H."/>
            <person name="Gan H.M."/>
            <person name="Croft L.J."/>
            <person name="Austin C.M."/>
        </authorList>
    </citation>
    <scope>NUCLEOTIDE SEQUENCE [LARGE SCALE GENOMIC DNA]</scope>
    <source>
        <strain evidence="2">Aro1</strain>
    </source>
</reference>
<evidence type="ECO:0000256" key="1">
    <source>
        <dbReference type="SAM" id="MobiDB-lite"/>
    </source>
</evidence>
<gene>
    <name evidence="2" type="ORF">Z043_123506</name>
</gene>
<sequence>MGRLDDAAKRKVVELRQAGLSFRKIKAVLELENIKVSAQAIYLFLKEFQGKVRPEEAGPGGAVVQPSAEAGTANAGRQTGWTDQQLCTMMREGPRGISYAASVNSVLARTRDAPTPLGSTGTSGTAVQDEEGIRIVSVTSLARGSQPEGGPQAAAAGPSAGPSTGGAAARRKILLSPVSNCILAARRRLLDKALLHKARIREMVPVSGQPVAALCRRDLSCQASSEARKVSILTQSPSFGLNPPRPALTQRSRPGAPAASPARRMFQQRAGLSFRSLHPPLQRDPLSCAGVRGSNPVPSPPAAQGTSMSGIRAQQPPNQPPSATPQKQAPEPVVRCGLQDQVQTLGAELRNLGAAMQLLAEQQGRLEREQAAQTQVQRQILSTLQGIASRLGPAAQHHSRTPPPPGSSSYSQSSFVPTSSNYSQGSPAQSKSCAVDSSGLCALETFKLTGLSPQAVNGFPSCSSDAPPLSTAATFSQSQTHTVAYTQSQATAYSQSYKLSCKEERHPEPLDPLHNCSLSARSSTNAGSPVSSSPQDPQFTIVKAETL</sequence>
<feature type="region of interest" description="Disordered" evidence="1">
    <location>
        <begin position="502"/>
        <end position="547"/>
    </location>
</feature>